<accession>A0A0G0V8Y8</accession>
<evidence type="ECO:0000313" key="1">
    <source>
        <dbReference type="EMBL" id="KKR97508.1"/>
    </source>
</evidence>
<sequence length="204" mass="22875">MQEFDHEGQQPYAEIGFEGIEAELQNIQRNEAEGVYTGEFRVRGNVVSIECKKVKGGWDVVMTDSSPIKDLGSAHISRGVSNLQWALQEARSSVESRLNELDRLHPTIEHVQQELGRFGEVSEIILTEVPGRTAGYQNTRYEGRIVIGGSEYMLEAEVDQAAGTTQYPNILPWTVRLTRDRSVTKESGRSLGEVMESLKTKYSL</sequence>
<reference evidence="1 2" key="1">
    <citation type="journal article" date="2015" name="Nature">
        <title>rRNA introns, odd ribosomes, and small enigmatic genomes across a large radiation of phyla.</title>
        <authorList>
            <person name="Brown C.T."/>
            <person name="Hug L.A."/>
            <person name="Thomas B.C."/>
            <person name="Sharon I."/>
            <person name="Castelle C.J."/>
            <person name="Singh A."/>
            <person name="Wilkins M.J."/>
            <person name="Williams K.H."/>
            <person name="Banfield J.F."/>
        </authorList>
    </citation>
    <scope>NUCLEOTIDE SEQUENCE [LARGE SCALE GENOMIC DNA]</scope>
</reference>
<dbReference type="EMBL" id="LCAW01000029">
    <property type="protein sequence ID" value="KKR97508.1"/>
    <property type="molecule type" value="Genomic_DNA"/>
</dbReference>
<comment type="caution">
    <text evidence="1">The sequence shown here is derived from an EMBL/GenBank/DDBJ whole genome shotgun (WGS) entry which is preliminary data.</text>
</comment>
<gene>
    <name evidence="1" type="ORF">UU50_C0029G0006</name>
</gene>
<evidence type="ECO:0000313" key="2">
    <source>
        <dbReference type="Proteomes" id="UP000033930"/>
    </source>
</evidence>
<proteinExistence type="predicted"/>
<name>A0A0G0V8Y8_9BACT</name>
<organism evidence="1 2">
    <name type="scientific">Candidatus Uhrbacteria bacterium GW2011_GWC1_41_20</name>
    <dbReference type="NCBI Taxonomy" id="1618983"/>
    <lineage>
        <taxon>Bacteria</taxon>
        <taxon>Candidatus Uhriibacteriota</taxon>
    </lineage>
</organism>
<protein>
    <submittedName>
        <fullName evidence="1">Uncharacterized protein</fullName>
    </submittedName>
</protein>
<dbReference type="AlphaFoldDB" id="A0A0G0V8Y8"/>
<dbReference type="Proteomes" id="UP000033930">
    <property type="component" value="Unassembled WGS sequence"/>
</dbReference>